<comment type="caution">
    <text evidence="2">The sequence shown here is derived from an EMBL/GenBank/DDBJ whole genome shotgun (WGS) entry which is preliminary data.</text>
</comment>
<keyword evidence="1" id="KW-0472">Membrane</keyword>
<feature type="transmembrane region" description="Helical" evidence="1">
    <location>
        <begin position="30"/>
        <end position="50"/>
    </location>
</feature>
<dbReference type="Proteomes" id="UP000318050">
    <property type="component" value="Unassembled WGS sequence"/>
</dbReference>
<feature type="transmembrane region" description="Helical" evidence="1">
    <location>
        <begin position="225"/>
        <end position="245"/>
    </location>
</feature>
<dbReference type="EMBL" id="VITT01000003">
    <property type="protein sequence ID" value="TWB63549.1"/>
    <property type="molecule type" value="Genomic_DNA"/>
</dbReference>
<protein>
    <submittedName>
        <fullName evidence="2">Uncharacterized protein</fullName>
    </submittedName>
</protein>
<accession>A0A560IZE5</accession>
<feature type="transmembrane region" description="Helical" evidence="1">
    <location>
        <begin position="70"/>
        <end position="90"/>
    </location>
</feature>
<sequence length="391" mass="43584">MGGDARNNFEDNLVAWWTAREGVFSGIAALMAYFAATSFIVSVLIGYMQIDIYLKAQKVSHIGDSLFPVLQSVGVSGIFISVIIASIILIPATIGKNFDRFIGVGVNKAKIGIYFTNISVRYMLVFSFYYARSGAFISLFSFFMKKDGYGWLCDEVTGRCVFGGDGYQDWLLAFSTLIYIISFIMNILYENKKAESLLEIIFFNTMMFLFFFFIIEYAINAGLHFVSFTSLSVVVLFIVVSHFIWRHRKPEKGRSSSYVMTILVAPLLLIPPSMVITNLMPQNAASAAVRLLRMGDDLNPIRLQLSGEFGGFAPRGLNDIVDKDNGLITIPVCIVLEIGNKIFVRPAIFDSGSLDYHAVCPNIRNKEGLDKIATPITLRSDQVLAYLPLAR</sequence>
<organism evidence="2 3">
    <name type="scientific">Nitrospirillum amazonense</name>
    <dbReference type="NCBI Taxonomy" id="28077"/>
    <lineage>
        <taxon>Bacteria</taxon>
        <taxon>Pseudomonadati</taxon>
        <taxon>Pseudomonadota</taxon>
        <taxon>Alphaproteobacteria</taxon>
        <taxon>Rhodospirillales</taxon>
        <taxon>Azospirillaceae</taxon>
        <taxon>Nitrospirillum</taxon>
    </lineage>
</organism>
<evidence type="ECO:0000313" key="2">
    <source>
        <dbReference type="EMBL" id="TWB63549.1"/>
    </source>
</evidence>
<gene>
    <name evidence="2" type="ORF">FBZ92_10340</name>
</gene>
<proteinExistence type="predicted"/>
<name>A0A560IZE5_9PROT</name>
<feature type="transmembrane region" description="Helical" evidence="1">
    <location>
        <begin position="257"/>
        <end position="276"/>
    </location>
</feature>
<keyword evidence="1" id="KW-0812">Transmembrane</keyword>
<reference evidence="2 3" key="1">
    <citation type="submission" date="2019-06" db="EMBL/GenBank/DDBJ databases">
        <title>Genomic Encyclopedia of Type Strains, Phase IV (KMG-V): Genome sequencing to study the core and pangenomes of soil and plant-associated prokaryotes.</title>
        <authorList>
            <person name="Whitman W."/>
        </authorList>
    </citation>
    <scope>NUCLEOTIDE SEQUENCE [LARGE SCALE GENOMIC DNA]</scope>
    <source>
        <strain evidence="2 3">BR 11140</strain>
    </source>
</reference>
<evidence type="ECO:0000313" key="3">
    <source>
        <dbReference type="Proteomes" id="UP000318050"/>
    </source>
</evidence>
<keyword evidence="1" id="KW-1133">Transmembrane helix</keyword>
<feature type="transmembrane region" description="Helical" evidence="1">
    <location>
        <begin position="201"/>
        <end position="219"/>
    </location>
</feature>
<feature type="transmembrane region" description="Helical" evidence="1">
    <location>
        <begin position="170"/>
        <end position="189"/>
    </location>
</feature>
<dbReference type="AlphaFoldDB" id="A0A560IZE5"/>
<evidence type="ECO:0000256" key="1">
    <source>
        <dbReference type="SAM" id="Phobius"/>
    </source>
</evidence>